<sequence length="114" mass="13085">MNHQLMLRRSCLFDFLINHQTTSYMKGSAEQHFQILDHFMGKFNDPAIMLQPLSVLSLLWNSQDFGSFHMAKFKQIQFGALNQGTIGSAHLLLCVVMYLLNPAITQISYDYPQS</sequence>
<keyword evidence="2" id="KW-1185">Reference proteome</keyword>
<accession>A0ACB8HJ64</accession>
<reference evidence="2" key="1">
    <citation type="journal article" date="2022" name="New Phytol.">
        <title>Phylogenomic structure and speciation in an emerging model: the Sphagnum magellanicum complex (Bryophyta).</title>
        <authorList>
            <person name="Shaw A.J."/>
            <person name="Piatkowski B."/>
            <person name="Duffy A.M."/>
            <person name="Aguero B."/>
            <person name="Imwattana K."/>
            <person name="Nieto-Lugilde M."/>
            <person name="Healey A."/>
            <person name="Weston D.J."/>
            <person name="Patel M.N."/>
            <person name="Schmutz J."/>
            <person name="Grimwood J."/>
            <person name="Yavitt J.B."/>
            <person name="Hassel K."/>
            <person name="Stenoien H.K."/>
            <person name="Flatberg K.I."/>
            <person name="Bickford C.P."/>
            <person name="Hicks K.A."/>
        </authorList>
    </citation>
    <scope>NUCLEOTIDE SEQUENCE [LARGE SCALE GENOMIC DNA]</scope>
</reference>
<evidence type="ECO:0000313" key="2">
    <source>
        <dbReference type="Proteomes" id="UP000828922"/>
    </source>
</evidence>
<comment type="caution">
    <text evidence="1">The sequence shown here is derived from an EMBL/GenBank/DDBJ whole genome shotgun (WGS) entry which is preliminary data.</text>
</comment>
<name>A0ACB8HJ64_9BRYO</name>
<protein>
    <submittedName>
        <fullName evidence="1">Uncharacterized protein</fullName>
    </submittedName>
</protein>
<organism evidence="1 2">
    <name type="scientific">Sphagnum magellanicum</name>
    <dbReference type="NCBI Taxonomy" id="128215"/>
    <lineage>
        <taxon>Eukaryota</taxon>
        <taxon>Viridiplantae</taxon>
        <taxon>Streptophyta</taxon>
        <taxon>Embryophyta</taxon>
        <taxon>Bryophyta</taxon>
        <taxon>Sphagnophytina</taxon>
        <taxon>Sphagnopsida</taxon>
        <taxon>Sphagnales</taxon>
        <taxon>Sphagnaceae</taxon>
        <taxon>Sphagnum</taxon>
    </lineage>
</organism>
<evidence type="ECO:0000313" key="1">
    <source>
        <dbReference type="EMBL" id="KAH9556270.1"/>
    </source>
</evidence>
<dbReference type="EMBL" id="CM038913">
    <property type="protein sequence ID" value="KAH9556270.1"/>
    <property type="molecule type" value="Genomic_DNA"/>
</dbReference>
<proteinExistence type="predicted"/>
<gene>
    <name evidence="1" type="ORF">CY35_07G017800</name>
</gene>
<dbReference type="Proteomes" id="UP000828922">
    <property type="component" value="Linkage Group LG07"/>
</dbReference>